<evidence type="ECO:0000256" key="2">
    <source>
        <dbReference type="ARBA" id="ARBA00004754"/>
    </source>
</evidence>
<comment type="caution">
    <text evidence="8">The sequence shown here is derived from an EMBL/GenBank/DDBJ whole genome shotgun (WGS) entry which is preliminary data.</text>
</comment>
<dbReference type="NCBIfam" id="TIGR03164">
    <property type="entry name" value="UHCUDC"/>
    <property type="match status" value="1"/>
</dbReference>
<dbReference type="GO" id="GO:0006144">
    <property type="term" value="P:purine nucleobase metabolic process"/>
    <property type="evidence" value="ECO:0007669"/>
    <property type="project" value="UniProtKB-KW"/>
</dbReference>
<evidence type="ECO:0000256" key="4">
    <source>
        <dbReference type="ARBA" id="ARBA00022631"/>
    </source>
</evidence>
<dbReference type="Gene3D" id="1.10.3330.10">
    <property type="entry name" value="Oxo-4-hydroxy-4-carboxy-5-ureidoimidazoline decarboxylase"/>
    <property type="match status" value="1"/>
</dbReference>
<evidence type="ECO:0000256" key="3">
    <source>
        <dbReference type="ARBA" id="ARBA00012257"/>
    </source>
</evidence>
<dbReference type="GO" id="GO:0000255">
    <property type="term" value="P:allantoin metabolic process"/>
    <property type="evidence" value="ECO:0007669"/>
    <property type="project" value="InterPro"/>
</dbReference>
<protein>
    <recommendedName>
        <fullName evidence="3">2-oxo-4-hydroxy-4-carboxy-5-ureidoimidazoline decarboxylase</fullName>
        <ecNumber evidence="3">4.1.1.97</ecNumber>
    </recommendedName>
</protein>
<dbReference type="SUPFAM" id="SSF158694">
    <property type="entry name" value="UraD-Like"/>
    <property type="match status" value="1"/>
</dbReference>
<dbReference type="EC" id="4.1.1.97" evidence="3"/>
<feature type="domain" description="Oxo-4-hydroxy-4-carboxy-5-ureidoimidazoline decarboxylase" evidence="7">
    <location>
        <begin position="6"/>
        <end position="159"/>
    </location>
</feature>
<keyword evidence="4" id="KW-0659">Purine metabolism</keyword>
<keyword evidence="6" id="KW-0456">Lyase</keyword>
<evidence type="ECO:0000313" key="9">
    <source>
        <dbReference type="Proteomes" id="UP000321405"/>
    </source>
</evidence>
<evidence type="ECO:0000256" key="6">
    <source>
        <dbReference type="ARBA" id="ARBA00023239"/>
    </source>
</evidence>
<dbReference type="GO" id="GO:0051997">
    <property type="term" value="F:2-oxo-4-hydroxy-4-carboxy-5-ureidoimidazoline decarboxylase activity"/>
    <property type="evidence" value="ECO:0007669"/>
    <property type="project" value="UniProtKB-EC"/>
</dbReference>
<dbReference type="EMBL" id="BJVC01000001">
    <property type="protein sequence ID" value="GEL01577.1"/>
    <property type="molecule type" value="Genomic_DNA"/>
</dbReference>
<dbReference type="RefSeq" id="WP_147092507.1">
    <property type="nucleotide sequence ID" value="NZ_BJVC01000001.1"/>
</dbReference>
<dbReference type="PANTHER" id="PTHR43466">
    <property type="entry name" value="2-OXO-4-HYDROXY-4-CARBOXY-5-UREIDOIMIDAZOLINE DECARBOXYLASE-RELATED"/>
    <property type="match status" value="1"/>
</dbReference>
<keyword evidence="9" id="KW-1185">Reference proteome</keyword>
<dbReference type="AlphaFoldDB" id="A0A511BMM0"/>
<comment type="catalytic activity">
    <reaction evidence="1">
        <text>5-hydroxy-2-oxo-4-ureido-2,5-dihydro-1H-imidazole-5-carboxylate + H(+) = (S)-allantoin + CO2</text>
        <dbReference type="Rhea" id="RHEA:26301"/>
        <dbReference type="ChEBI" id="CHEBI:15378"/>
        <dbReference type="ChEBI" id="CHEBI:15678"/>
        <dbReference type="ChEBI" id="CHEBI:16526"/>
        <dbReference type="ChEBI" id="CHEBI:58639"/>
        <dbReference type="EC" id="4.1.1.97"/>
    </reaction>
</comment>
<dbReference type="OrthoDB" id="9800909at2"/>
<dbReference type="Proteomes" id="UP000321405">
    <property type="component" value="Unassembled WGS sequence"/>
</dbReference>
<reference evidence="8 9" key="1">
    <citation type="submission" date="2019-07" db="EMBL/GenBank/DDBJ databases">
        <title>Whole genome shotgun sequence of Swaminathania salitolerans NBRC 104436.</title>
        <authorList>
            <person name="Hosoyama A."/>
            <person name="Uohara A."/>
            <person name="Ohji S."/>
            <person name="Ichikawa N."/>
        </authorList>
    </citation>
    <scope>NUCLEOTIDE SEQUENCE [LARGE SCALE GENOMIC DNA]</scope>
    <source>
        <strain evidence="8 9">NBRC 104436</strain>
    </source>
</reference>
<evidence type="ECO:0000259" key="7">
    <source>
        <dbReference type="Pfam" id="PF09349"/>
    </source>
</evidence>
<dbReference type="InterPro" id="IPR036778">
    <property type="entry name" value="OHCU_decarboxylase_sf"/>
</dbReference>
<proteinExistence type="predicted"/>
<name>A0A511BMM0_9PROT</name>
<dbReference type="InterPro" id="IPR017580">
    <property type="entry name" value="OHCU_decarboxylase-1"/>
</dbReference>
<dbReference type="Pfam" id="PF09349">
    <property type="entry name" value="OHCU_decarbox"/>
    <property type="match status" value="1"/>
</dbReference>
<dbReference type="InterPro" id="IPR018020">
    <property type="entry name" value="OHCU_decarboxylase"/>
</dbReference>
<accession>A0A511BMM0</accession>
<evidence type="ECO:0000313" key="8">
    <source>
        <dbReference type="EMBL" id="GEL01577.1"/>
    </source>
</evidence>
<evidence type="ECO:0000256" key="5">
    <source>
        <dbReference type="ARBA" id="ARBA00022793"/>
    </source>
</evidence>
<sequence>MIGAETEDAFVARFGDIYEHSPWIVRAAWPDAPFVSVGAMIEATARIVRAAGPERQYALVRAHPELARRFGVDLSLGALSAAEQEGAGLDRLSQAEFEEFRSLNDAYRARFDMPFVICVRRATKTLIRDEIRRRLAQAPAQELSEALSQIDEIARLRLADKVTI</sequence>
<keyword evidence="5" id="KW-0210">Decarboxylase</keyword>
<dbReference type="GO" id="GO:0019628">
    <property type="term" value="P:urate catabolic process"/>
    <property type="evidence" value="ECO:0007669"/>
    <property type="project" value="UniProtKB-UniPathway"/>
</dbReference>
<gene>
    <name evidence="8" type="ORF">SSA02_07400</name>
</gene>
<organism evidence="8 9">
    <name type="scientific">Swaminathania salitolerans</name>
    <dbReference type="NCBI Taxonomy" id="182838"/>
    <lineage>
        <taxon>Bacteria</taxon>
        <taxon>Pseudomonadati</taxon>
        <taxon>Pseudomonadota</taxon>
        <taxon>Alphaproteobacteria</taxon>
        <taxon>Acetobacterales</taxon>
        <taxon>Acetobacteraceae</taxon>
        <taxon>Swaminathania</taxon>
    </lineage>
</organism>
<comment type="pathway">
    <text evidence="2">Purine metabolism; urate degradation; (S)-allantoin from urate: step 3/3.</text>
</comment>
<dbReference type="PANTHER" id="PTHR43466:SF1">
    <property type="entry name" value="2-OXO-4-HYDROXY-4-CARBOXY-5-UREIDOIMIDAZOLINE DECARBOXYLASE-RELATED"/>
    <property type="match status" value="1"/>
</dbReference>
<evidence type="ECO:0000256" key="1">
    <source>
        <dbReference type="ARBA" id="ARBA00001163"/>
    </source>
</evidence>
<dbReference type="UniPathway" id="UPA00394">
    <property type="reaction ID" value="UER00652"/>
</dbReference>